<feature type="transmembrane region" description="Helical" evidence="1">
    <location>
        <begin position="40"/>
        <end position="61"/>
    </location>
</feature>
<dbReference type="KEGG" id="esg:EsVE80_04750"/>
<protein>
    <submittedName>
        <fullName evidence="2">Uncharacterized protein</fullName>
    </submittedName>
</protein>
<dbReference type="Proteomes" id="UP000502998">
    <property type="component" value="Chromosome"/>
</dbReference>
<evidence type="ECO:0000256" key="1">
    <source>
        <dbReference type="SAM" id="Phobius"/>
    </source>
</evidence>
<evidence type="ECO:0000313" key="2">
    <source>
        <dbReference type="EMBL" id="BCA84952.1"/>
    </source>
</evidence>
<gene>
    <name evidence="2" type="ORF">EsVE80_04750</name>
</gene>
<keyword evidence="3" id="KW-1185">Reference proteome</keyword>
<keyword evidence="1" id="KW-0472">Membrane</keyword>
<keyword evidence="1" id="KW-1133">Transmembrane helix</keyword>
<reference evidence="2 3" key="1">
    <citation type="submission" date="2020-02" db="EMBL/GenBank/DDBJ databases">
        <title>Characterization of vanA genotype vancomycin-resistant Enterococcus saigonensis VE80.</title>
        <authorList>
            <person name="Harada T."/>
            <person name="Motooka D."/>
            <person name="Nakamura S."/>
            <person name="Yamamoto Y."/>
            <person name="Kawahara R."/>
            <person name="Kawatsu K."/>
        </authorList>
    </citation>
    <scope>NUCLEOTIDE SEQUENCE [LARGE SCALE GENOMIC DNA]</scope>
    <source>
        <strain evidence="2 3">VE80</strain>
    </source>
</reference>
<dbReference type="EMBL" id="AP022822">
    <property type="protein sequence ID" value="BCA84952.1"/>
    <property type="molecule type" value="Genomic_DNA"/>
</dbReference>
<name>A0A679IGG6_9ENTE</name>
<evidence type="ECO:0000313" key="3">
    <source>
        <dbReference type="Proteomes" id="UP000502998"/>
    </source>
</evidence>
<accession>A0A679IGG6</accession>
<dbReference type="AlphaFoldDB" id="A0A679IGG6"/>
<organism evidence="2 3">
    <name type="scientific">Enterococcus saigonensis</name>
    <dbReference type="NCBI Taxonomy" id="1805431"/>
    <lineage>
        <taxon>Bacteria</taxon>
        <taxon>Bacillati</taxon>
        <taxon>Bacillota</taxon>
        <taxon>Bacilli</taxon>
        <taxon>Lactobacillales</taxon>
        <taxon>Enterococcaceae</taxon>
        <taxon>Enterococcus</taxon>
    </lineage>
</organism>
<proteinExistence type="predicted"/>
<sequence>MFITKPVTVNKLQELLTIILFVAWSKNAGASGVPSTWASATGISWIAGVIFGAVAGANAYFAS</sequence>
<keyword evidence="1" id="KW-0812">Transmembrane</keyword>